<gene>
    <name evidence="2" type="primary">LOC121203783</name>
</gene>
<keyword evidence="1" id="KW-1185">Reference proteome</keyword>
<evidence type="ECO:0000313" key="1">
    <source>
        <dbReference type="Proteomes" id="UP000818029"/>
    </source>
</evidence>
<evidence type="ECO:0000313" key="2">
    <source>
        <dbReference type="RefSeq" id="XP_040930170.1"/>
    </source>
</evidence>
<sequence length="174" mass="19718">MEKPKQDHLIATKRIMRYIKGTMDHGLFYTHSQSLKLVGYSDSDYGGDLDDCKSTSGYLFYIGSMIFSWSSKKKQTVALSAFEAEYMAVATCTCQEIWLNNIFGELSIIQEDPITIYVDNKSTITLAKIPVSHSRSKHINTKYHFIREQVKNKNVDLVSSGGNFYEAIESGHIP</sequence>
<dbReference type="RefSeq" id="XP_040930170.1">
    <property type="nucleotide sequence ID" value="XM_041074236.1"/>
</dbReference>
<accession>A0ABM2YHY8</accession>
<dbReference type="GeneID" id="121203783"/>
<name>A0ABM2YHY8_GOSHI</name>
<reference evidence="2" key="2">
    <citation type="submission" date="2025-08" db="UniProtKB">
        <authorList>
            <consortium name="RefSeq"/>
        </authorList>
    </citation>
    <scope>IDENTIFICATION</scope>
</reference>
<reference evidence="1" key="1">
    <citation type="journal article" date="2020" name="Nat. Genet.">
        <title>Genomic diversifications of five Gossypium allopolyploid species and their impact on cotton improvement.</title>
        <authorList>
            <person name="Chen Z.J."/>
            <person name="Sreedasyam A."/>
            <person name="Ando A."/>
            <person name="Song Q."/>
            <person name="De Santiago L.M."/>
            <person name="Hulse-Kemp A.M."/>
            <person name="Ding M."/>
            <person name="Ye W."/>
            <person name="Kirkbride R.C."/>
            <person name="Jenkins J."/>
            <person name="Plott C."/>
            <person name="Lovell J."/>
            <person name="Lin Y.M."/>
            <person name="Vaughn R."/>
            <person name="Liu B."/>
            <person name="Simpson S."/>
            <person name="Scheffler B.E."/>
            <person name="Wen L."/>
            <person name="Saski C.A."/>
            <person name="Grover C.E."/>
            <person name="Hu G."/>
            <person name="Conover J.L."/>
            <person name="Carlson J.W."/>
            <person name="Shu S."/>
            <person name="Boston L.B."/>
            <person name="Williams M."/>
            <person name="Peterson D.G."/>
            <person name="McGee K."/>
            <person name="Jones D.C."/>
            <person name="Wendel J.F."/>
            <person name="Stelly D.M."/>
            <person name="Grimwood J."/>
            <person name="Schmutz J."/>
        </authorList>
    </citation>
    <scope>NUCLEOTIDE SEQUENCE [LARGE SCALE GENOMIC DNA]</scope>
    <source>
        <strain evidence="1">cv. TM-1</strain>
    </source>
</reference>
<dbReference type="CDD" id="cd09272">
    <property type="entry name" value="RNase_HI_RT_Ty1"/>
    <property type="match status" value="1"/>
</dbReference>
<proteinExistence type="predicted"/>
<protein>
    <submittedName>
        <fullName evidence="2">Secreted RxLR effector protein 161-like</fullName>
    </submittedName>
</protein>
<dbReference type="PANTHER" id="PTHR11439">
    <property type="entry name" value="GAG-POL-RELATED RETROTRANSPOSON"/>
    <property type="match status" value="1"/>
</dbReference>
<dbReference type="PANTHER" id="PTHR11439:SF515">
    <property type="entry name" value="GAG-POL POLYPROTEIN"/>
    <property type="match status" value="1"/>
</dbReference>
<dbReference type="Proteomes" id="UP000818029">
    <property type="component" value="Chromosome A07"/>
</dbReference>
<organism evidence="1 2">
    <name type="scientific">Gossypium hirsutum</name>
    <name type="common">Upland cotton</name>
    <name type="synonym">Gossypium mexicanum</name>
    <dbReference type="NCBI Taxonomy" id="3635"/>
    <lineage>
        <taxon>Eukaryota</taxon>
        <taxon>Viridiplantae</taxon>
        <taxon>Streptophyta</taxon>
        <taxon>Embryophyta</taxon>
        <taxon>Tracheophyta</taxon>
        <taxon>Spermatophyta</taxon>
        <taxon>Magnoliopsida</taxon>
        <taxon>eudicotyledons</taxon>
        <taxon>Gunneridae</taxon>
        <taxon>Pentapetalae</taxon>
        <taxon>rosids</taxon>
        <taxon>malvids</taxon>
        <taxon>Malvales</taxon>
        <taxon>Malvaceae</taxon>
        <taxon>Malvoideae</taxon>
        <taxon>Gossypium</taxon>
    </lineage>
</organism>